<proteinExistence type="predicted"/>
<feature type="non-terminal residue" evidence="2">
    <location>
        <position position="1"/>
    </location>
</feature>
<sequence>STTWDKILLFGDSITQFSFDQERGFGFSAGLQHEYIRRLDVVNRGFSGYTSRQALKILPHVIPSPSAARIRLLVVFFGANDSSVPEAENRQHVPLDEYLSNLEAIISHPSVTAHNPKIVLIAPAPIDEHLVWANDAAQGRTVISRKNAVLKEYSEAVVALGGRLGVPVVDLWKAFMAKTGWTEENWKQGEPLVGSLDVEQNQELVRLMHDGLHFNAAGYQVLFGEFLKVVRENIAELAPENLPLLLPVWNDAKAWEEWDAAQK</sequence>
<gene>
    <name evidence="2" type="ORF">GRF29_28g2051053</name>
</gene>
<dbReference type="AlphaFoldDB" id="A0AAN6M1H1"/>
<dbReference type="PANTHER" id="PTHR14209:SF19">
    <property type="entry name" value="ISOAMYL ACETATE-HYDROLYZING ESTERASE 1 HOMOLOG"/>
    <property type="match status" value="1"/>
</dbReference>
<keyword evidence="3" id="KW-1185">Reference proteome</keyword>
<evidence type="ECO:0000313" key="2">
    <source>
        <dbReference type="EMBL" id="KAK3214113.1"/>
    </source>
</evidence>
<dbReference type="InterPro" id="IPR045136">
    <property type="entry name" value="Iah1-like"/>
</dbReference>
<dbReference type="CDD" id="cd01838">
    <property type="entry name" value="Isoamyl_acetate_hydrolase_like"/>
    <property type="match status" value="1"/>
</dbReference>
<feature type="domain" description="SGNH hydrolase-type esterase" evidence="1">
    <location>
        <begin position="9"/>
        <end position="221"/>
    </location>
</feature>
<dbReference type="Gene3D" id="3.40.50.1110">
    <property type="entry name" value="SGNH hydrolase"/>
    <property type="match status" value="1"/>
</dbReference>
<evidence type="ECO:0000259" key="1">
    <source>
        <dbReference type="Pfam" id="PF13472"/>
    </source>
</evidence>
<accession>A0AAN6M1H1</accession>
<dbReference type="PANTHER" id="PTHR14209">
    <property type="entry name" value="ISOAMYL ACETATE-HYDROLYZING ESTERASE 1"/>
    <property type="match status" value="1"/>
</dbReference>
<protein>
    <recommendedName>
        <fullName evidence="1">SGNH hydrolase-type esterase domain-containing protein</fullName>
    </recommendedName>
</protein>
<name>A0AAN6M1H1_9PLEO</name>
<dbReference type="InterPro" id="IPR036514">
    <property type="entry name" value="SGNH_hydro_sf"/>
</dbReference>
<dbReference type="SUPFAM" id="SSF52266">
    <property type="entry name" value="SGNH hydrolase"/>
    <property type="match status" value="1"/>
</dbReference>
<dbReference type="InterPro" id="IPR013830">
    <property type="entry name" value="SGNH_hydro"/>
</dbReference>
<reference evidence="2 3" key="1">
    <citation type="submission" date="2021-02" db="EMBL/GenBank/DDBJ databases">
        <title>Genome assembly of Pseudopithomyces chartarum.</title>
        <authorList>
            <person name="Jauregui R."/>
            <person name="Singh J."/>
            <person name="Voisey C."/>
        </authorList>
    </citation>
    <scope>NUCLEOTIDE SEQUENCE [LARGE SCALE GENOMIC DNA]</scope>
    <source>
        <strain evidence="2 3">AGR01</strain>
    </source>
</reference>
<organism evidence="2 3">
    <name type="scientific">Pseudopithomyces chartarum</name>
    <dbReference type="NCBI Taxonomy" id="1892770"/>
    <lineage>
        <taxon>Eukaryota</taxon>
        <taxon>Fungi</taxon>
        <taxon>Dikarya</taxon>
        <taxon>Ascomycota</taxon>
        <taxon>Pezizomycotina</taxon>
        <taxon>Dothideomycetes</taxon>
        <taxon>Pleosporomycetidae</taxon>
        <taxon>Pleosporales</taxon>
        <taxon>Massarineae</taxon>
        <taxon>Didymosphaeriaceae</taxon>
        <taxon>Pseudopithomyces</taxon>
    </lineage>
</organism>
<dbReference type="Pfam" id="PF13472">
    <property type="entry name" value="Lipase_GDSL_2"/>
    <property type="match status" value="1"/>
</dbReference>
<dbReference type="Proteomes" id="UP001280581">
    <property type="component" value="Unassembled WGS sequence"/>
</dbReference>
<comment type="caution">
    <text evidence="2">The sequence shown here is derived from an EMBL/GenBank/DDBJ whole genome shotgun (WGS) entry which is preliminary data.</text>
</comment>
<evidence type="ECO:0000313" key="3">
    <source>
        <dbReference type="Proteomes" id="UP001280581"/>
    </source>
</evidence>
<dbReference type="EMBL" id="WVTA01000004">
    <property type="protein sequence ID" value="KAK3214113.1"/>
    <property type="molecule type" value="Genomic_DNA"/>
</dbReference>